<dbReference type="InterPro" id="IPR011041">
    <property type="entry name" value="Quinoprot_gluc/sorb_DH_b-prop"/>
</dbReference>
<keyword evidence="5" id="KW-1185">Reference proteome</keyword>
<accession>A0A1G8C3N3</accession>
<dbReference type="AlphaFoldDB" id="A0A1G8C3N3"/>
<feature type="signal peptide" evidence="2">
    <location>
        <begin position="1"/>
        <end position="20"/>
    </location>
</feature>
<dbReference type="InterPro" id="IPR012938">
    <property type="entry name" value="Glc/Sorbosone_DH"/>
</dbReference>
<dbReference type="PROSITE" id="PS51257">
    <property type="entry name" value="PROKAR_LIPOPROTEIN"/>
    <property type="match status" value="1"/>
</dbReference>
<organism evidence="4 5">
    <name type="scientific">Alteribacillus persepolensis</name>
    <dbReference type="NCBI Taxonomy" id="568899"/>
    <lineage>
        <taxon>Bacteria</taxon>
        <taxon>Bacillati</taxon>
        <taxon>Bacillota</taxon>
        <taxon>Bacilli</taxon>
        <taxon>Bacillales</taxon>
        <taxon>Bacillaceae</taxon>
        <taxon>Alteribacillus</taxon>
    </lineage>
</organism>
<dbReference type="InterPro" id="IPR011042">
    <property type="entry name" value="6-blade_b-propeller_TolB-like"/>
</dbReference>
<dbReference type="PANTHER" id="PTHR19328:SF13">
    <property type="entry name" value="HIPL1 PROTEIN"/>
    <property type="match status" value="1"/>
</dbReference>
<dbReference type="SUPFAM" id="SSF50952">
    <property type="entry name" value="Soluble quinoprotein glucose dehydrogenase"/>
    <property type="match status" value="1"/>
</dbReference>
<evidence type="ECO:0000313" key="5">
    <source>
        <dbReference type="Proteomes" id="UP000199163"/>
    </source>
</evidence>
<dbReference type="OrthoDB" id="9770043at2"/>
<dbReference type="RefSeq" id="WP_091272129.1">
    <property type="nucleotide sequence ID" value="NZ_FNDK01000005.1"/>
</dbReference>
<evidence type="ECO:0000259" key="3">
    <source>
        <dbReference type="Pfam" id="PF07995"/>
    </source>
</evidence>
<proteinExistence type="predicted"/>
<feature type="domain" description="Glucose/Sorbosone dehydrogenase" evidence="3">
    <location>
        <begin position="54"/>
        <end position="345"/>
    </location>
</feature>
<evidence type="ECO:0000256" key="2">
    <source>
        <dbReference type="SAM" id="SignalP"/>
    </source>
</evidence>
<dbReference type="STRING" id="568899.SAMN05192534_10554"/>
<dbReference type="Gene3D" id="2.120.10.30">
    <property type="entry name" value="TolB, C-terminal domain"/>
    <property type="match status" value="1"/>
</dbReference>
<feature type="chain" id="PRO_5011432497" evidence="2">
    <location>
        <begin position="21"/>
        <end position="368"/>
    </location>
</feature>
<evidence type="ECO:0000256" key="1">
    <source>
        <dbReference type="SAM" id="MobiDB-lite"/>
    </source>
</evidence>
<reference evidence="5" key="1">
    <citation type="submission" date="2016-10" db="EMBL/GenBank/DDBJ databases">
        <authorList>
            <person name="Varghese N."/>
            <person name="Submissions S."/>
        </authorList>
    </citation>
    <scope>NUCLEOTIDE SEQUENCE [LARGE SCALE GENOMIC DNA]</scope>
    <source>
        <strain evidence="5">DSM 21632</strain>
    </source>
</reference>
<dbReference type="EMBL" id="FNDK01000005">
    <property type="protein sequence ID" value="SDH40107.1"/>
    <property type="molecule type" value="Genomic_DNA"/>
</dbReference>
<name>A0A1G8C3N3_9BACI</name>
<protein>
    <submittedName>
        <fullName evidence="4">Glucose/arabinose dehydrogenase, beta-propeller fold</fullName>
    </submittedName>
</protein>
<dbReference type="Pfam" id="PF07995">
    <property type="entry name" value="GSDH"/>
    <property type="match status" value="1"/>
</dbReference>
<dbReference type="Proteomes" id="UP000199163">
    <property type="component" value="Unassembled WGS sequence"/>
</dbReference>
<keyword evidence="2" id="KW-0732">Signal</keyword>
<gene>
    <name evidence="4" type="ORF">SAMN05192534_10554</name>
</gene>
<feature type="region of interest" description="Disordered" evidence="1">
    <location>
        <begin position="22"/>
        <end position="43"/>
    </location>
</feature>
<sequence>MQKKILFSFLFVLLSGCAFSDNGKTETEDTSPDTQTPDNKQDDMHNAETIATGLNVPWSIQRQNDVFFISERGGTIAAIDSNGTVTRSSVELEKDVISTGEGGLLGFVLDPDFHQNQTAYIYHTYRENNRLFNRIAAIKKTDTQWSEQFVLLEEIPGAEIHNGGRLQIGPDGMLYATAGDANQAHEAQNQQNLAGSILRLDTNGDIPEDNPMPSSYIYSYGHRNPQGLSWDNNTLYSSEHGPSGRDEINRIEPGENYGWPIITGDESQENAKTPLFHSGNDTWAPAGSTFHEGQLYVTGLRGNQLMQFSIPEGSMEMIYKDNDRLRDVYADDTYLYVITNNRDGRGNPGQEDDRLIRIPLSLNTTSRH</sequence>
<dbReference type="PANTHER" id="PTHR19328">
    <property type="entry name" value="HEDGEHOG-INTERACTING PROTEIN"/>
    <property type="match status" value="1"/>
</dbReference>
<evidence type="ECO:0000313" key="4">
    <source>
        <dbReference type="EMBL" id="SDH40107.1"/>
    </source>
</evidence>